<proteinExistence type="predicted"/>
<dbReference type="AlphaFoldDB" id="A0A9E7EAF8"/>
<keyword evidence="1" id="KW-1133">Transmembrane helix</keyword>
<organism evidence="2 3">
    <name type="scientific">Musa troglodytarum</name>
    <name type="common">fe'i banana</name>
    <dbReference type="NCBI Taxonomy" id="320322"/>
    <lineage>
        <taxon>Eukaryota</taxon>
        <taxon>Viridiplantae</taxon>
        <taxon>Streptophyta</taxon>
        <taxon>Embryophyta</taxon>
        <taxon>Tracheophyta</taxon>
        <taxon>Spermatophyta</taxon>
        <taxon>Magnoliopsida</taxon>
        <taxon>Liliopsida</taxon>
        <taxon>Zingiberales</taxon>
        <taxon>Musaceae</taxon>
        <taxon>Musa</taxon>
    </lineage>
</organism>
<keyword evidence="1" id="KW-0812">Transmembrane</keyword>
<gene>
    <name evidence="2" type="ORF">MUK42_08933</name>
</gene>
<keyword evidence="1" id="KW-0472">Membrane</keyword>
<evidence type="ECO:0000313" key="2">
    <source>
        <dbReference type="EMBL" id="URD73539.1"/>
    </source>
</evidence>
<keyword evidence="3" id="KW-1185">Reference proteome</keyword>
<protein>
    <submittedName>
        <fullName evidence="2">MBOAT, membrane-bound O-acyltransferase family</fullName>
    </submittedName>
</protein>
<sequence>MAAAAIEIFIPILRVLLCFVVTIPALLAWQVVPRAVPRHHYAALSGADLSFGASFNLHFVIPLAVGYAGVITFFTGFDYLVGW</sequence>
<name>A0A9E7EAF8_9LILI</name>
<feature type="transmembrane region" description="Helical" evidence="1">
    <location>
        <begin position="59"/>
        <end position="81"/>
    </location>
</feature>
<reference evidence="2" key="1">
    <citation type="submission" date="2022-05" db="EMBL/GenBank/DDBJ databases">
        <title>The Musa troglodytarum L. genome provides insights into the mechanism of non-climacteric behaviour and enrichment of carotenoids.</title>
        <authorList>
            <person name="Wang J."/>
        </authorList>
    </citation>
    <scope>NUCLEOTIDE SEQUENCE</scope>
    <source>
        <tissue evidence="2">Leaf</tissue>
    </source>
</reference>
<evidence type="ECO:0000256" key="1">
    <source>
        <dbReference type="SAM" id="Phobius"/>
    </source>
</evidence>
<dbReference type="EMBL" id="CP097502">
    <property type="protein sequence ID" value="URD73539.1"/>
    <property type="molecule type" value="Genomic_DNA"/>
</dbReference>
<evidence type="ECO:0000313" key="3">
    <source>
        <dbReference type="Proteomes" id="UP001055439"/>
    </source>
</evidence>
<feature type="transmembrane region" description="Helical" evidence="1">
    <location>
        <begin position="12"/>
        <end position="32"/>
    </location>
</feature>
<dbReference type="Proteomes" id="UP001055439">
    <property type="component" value="Chromosome 1"/>
</dbReference>
<accession>A0A9E7EAF8</accession>
<dbReference type="OrthoDB" id="286734at2759"/>